<dbReference type="Proteomes" id="UP000287651">
    <property type="component" value="Unassembled WGS sequence"/>
</dbReference>
<dbReference type="SUPFAM" id="SSF56112">
    <property type="entry name" value="Protein kinase-like (PK-like)"/>
    <property type="match status" value="1"/>
</dbReference>
<dbReference type="GO" id="GO:0004672">
    <property type="term" value="F:protein kinase activity"/>
    <property type="evidence" value="ECO:0007669"/>
    <property type="project" value="InterPro"/>
</dbReference>
<evidence type="ECO:0000313" key="8">
    <source>
        <dbReference type="EMBL" id="RRT45549.1"/>
    </source>
</evidence>
<dbReference type="InterPro" id="IPR000719">
    <property type="entry name" value="Prot_kinase_dom"/>
</dbReference>
<dbReference type="InterPro" id="IPR001245">
    <property type="entry name" value="Ser-Thr/Tyr_kinase_cat_dom"/>
</dbReference>
<evidence type="ECO:0000256" key="4">
    <source>
        <dbReference type="ARBA" id="ARBA00022989"/>
    </source>
</evidence>
<dbReference type="PANTHER" id="PTHR46084">
    <property type="entry name" value="PROTEIN MALE DISCOVERER 2"/>
    <property type="match status" value="1"/>
</dbReference>
<accession>A0A426Y1C2</accession>
<comment type="caution">
    <text evidence="8">The sequence shown here is derived from an EMBL/GenBank/DDBJ whole genome shotgun (WGS) entry which is preliminary data.</text>
</comment>
<dbReference type="EMBL" id="AMZH03015766">
    <property type="protein sequence ID" value="RRT45549.1"/>
    <property type="molecule type" value="Genomic_DNA"/>
</dbReference>
<evidence type="ECO:0000256" key="5">
    <source>
        <dbReference type="ARBA" id="ARBA00023136"/>
    </source>
</evidence>
<dbReference type="Gene3D" id="1.10.510.10">
    <property type="entry name" value="Transferase(Phosphotransferase) domain 1"/>
    <property type="match status" value="1"/>
</dbReference>
<keyword evidence="3" id="KW-0732">Signal</keyword>
<comment type="subcellular location">
    <subcellularLocation>
        <location evidence="6">Endomembrane system</location>
        <topology evidence="6">Single-pass membrane protein</topology>
    </subcellularLocation>
    <subcellularLocation>
        <location evidence="1">Membrane</location>
        <topology evidence="1">Single-pass type I membrane protein</topology>
    </subcellularLocation>
</comment>
<feature type="domain" description="Protein kinase" evidence="7">
    <location>
        <begin position="1"/>
        <end position="50"/>
    </location>
</feature>
<keyword evidence="4" id="KW-1133">Transmembrane helix</keyword>
<dbReference type="PANTHER" id="PTHR46084:SF23">
    <property type="entry name" value="OS07G0693000 PROTEIN"/>
    <property type="match status" value="1"/>
</dbReference>
<evidence type="ECO:0000259" key="7">
    <source>
        <dbReference type="PROSITE" id="PS50011"/>
    </source>
</evidence>
<name>A0A426Y1C2_ENSVE</name>
<dbReference type="GO" id="GO:0016020">
    <property type="term" value="C:membrane"/>
    <property type="evidence" value="ECO:0007669"/>
    <property type="project" value="UniProtKB-SubCell"/>
</dbReference>
<proteinExistence type="predicted"/>
<dbReference type="InterPro" id="IPR011009">
    <property type="entry name" value="Kinase-like_dom_sf"/>
</dbReference>
<protein>
    <recommendedName>
        <fullName evidence="7">Protein kinase domain-containing protein</fullName>
    </recommendedName>
</protein>
<dbReference type="GO" id="GO:0005524">
    <property type="term" value="F:ATP binding"/>
    <property type="evidence" value="ECO:0007669"/>
    <property type="project" value="InterPro"/>
</dbReference>
<evidence type="ECO:0000256" key="1">
    <source>
        <dbReference type="ARBA" id="ARBA00004479"/>
    </source>
</evidence>
<dbReference type="PROSITE" id="PS50011">
    <property type="entry name" value="PROTEIN_KINASE_DOM"/>
    <property type="match status" value="1"/>
</dbReference>
<evidence type="ECO:0000256" key="6">
    <source>
        <dbReference type="ARBA" id="ARBA00037847"/>
    </source>
</evidence>
<reference evidence="8 9" key="1">
    <citation type="journal article" date="2014" name="Agronomy (Basel)">
        <title>A Draft Genome Sequence for Ensete ventricosum, the Drought-Tolerant Tree Against Hunger.</title>
        <authorList>
            <person name="Harrison J."/>
            <person name="Moore K.A."/>
            <person name="Paszkiewicz K."/>
            <person name="Jones T."/>
            <person name="Grant M."/>
            <person name="Ambacheew D."/>
            <person name="Muzemil S."/>
            <person name="Studholme D.J."/>
        </authorList>
    </citation>
    <scope>NUCLEOTIDE SEQUENCE [LARGE SCALE GENOMIC DNA]</scope>
</reference>
<keyword evidence="2" id="KW-0812">Transmembrane</keyword>
<evidence type="ECO:0000313" key="9">
    <source>
        <dbReference type="Proteomes" id="UP000287651"/>
    </source>
</evidence>
<evidence type="ECO:0000256" key="2">
    <source>
        <dbReference type="ARBA" id="ARBA00022692"/>
    </source>
</evidence>
<dbReference type="AlphaFoldDB" id="A0A426Y1C2"/>
<gene>
    <name evidence="8" type="ORF">B296_00030553</name>
</gene>
<keyword evidence="5" id="KW-0472">Membrane</keyword>
<evidence type="ECO:0000256" key="3">
    <source>
        <dbReference type="ARBA" id="ARBA00022729"/>
    </source>
</evidence>
<organism evidence="8 9">
    <name type="scientific">Ensete ventricosum</name>
    <name type="common">Abyssinian banana</name>
    <name type="synonym">Musa ensete</name>
    <dbReference type="NCBI Taxonomy" id="4639"/>
    <lineage>
        <taxon>Eukaryota</taxon>
        <taxon>Viridiplantae</taxon>
        <taxon>Streptophyta</taxon>
        <taxon>Embryophyta</taxon>
        <taxon>Tracheophyta</taxon>
        <taxon>Spermatophyta</taxon>
        <taxon>Magnoliopsida</taxon>
        <taxon>Liliopsida</taxon>
        <taxon>Zingiberales</taxon>
        <taxon>Musaceae</taxon>
        <taxon>Ensete</taxon>
    </lineage>
</organism>
<sequence>MLSKLNHKNFVNLLGYCEESEPFSRMMVFEYAPNGTLFEHLHGNCFFSKT</sequence>
<dbReference type="GO" id="GO:0012505">
    <property type="term" value="C:endomembrane system"/>
    <property type="evidence" value="ECO:0007669"/>
    <property type="project" value="UniProtKB-SubCell"/>
</dbReference>
<dbReference type="Pfam" id="PF07714">
    <property type="entry name" value="PK_Tyr_Ser-Thr"/>
    <property type="match status" value="1"/>
</dbReference>